<evidence type="ECO:0000256" key="2">
    <source>
        <dbReference type="ARBA" id="ARBA00006706"/>
    </source>
</evidence>
<evidence type="ECO:0000313" key="8">
    <source>
        <dbReference type="Proteomes" id="UP000773462"/>
    </source>
</evidence>
<dbReference type="InterPro" id="IPR000092">
    <property type="entry name" value="Polyprenyl_synt"/>
</dbReference>
<sequence length="305" mass="34855">MEYFMGNVMSEFQTQIDRYFRVKLLHEAAQAAINMKCSESLLFGKMTLLHYRMFGGEDSGIYKAAAAVEMMILALDIIDDIQDEDHADMPWCQMPKEIALNLALGFLSLSQEVLMDSDMPDEHARSIAALFNNQLLAAINGQTLDLLNEMETEEDYLIMVRQKSAALLVCACMTGVILATGSADQRVAEYAEEIGIAAQIKNDYRDLLNWEGKNDFIRRKRTLPLLFLLAEIGENDRWIAEYFAGGLEPEDVLHRFAEFGEAVERTGTQLYTSVRMRSHYYRFLDVINRMELDSKWRDLIIEAAM</sequence>
<dbReference type="RefSeq" id="WP_051478665.1">
    <property type="nucleotide sequence ID" value="NZ_JAGGLV010000005.1"/>
</dbReference>
<accession>A0ABS4NPH4</accession>
<gene>
    <name evidence="7" type="ORF">J2Z70_002108</name>
</gene>
<dbReference type="EMBL" id="JAGGLV010000005">
    <property type="protein sequence ID" value="MBP2111967.1"/>
    <property type="molecule type" value="Genomic_DNA"/>
</dbReference>
<reference evidence="7 8" key="1">
    <citation type="submission" date="2021-03" db="EMBL/GenBank/DDBJ databases">
        <title>Genomic Encyclopedia of Type Strains, Phase IV (KMG-IV): sequencing the most valuable type-strain genomes for metagenomic binning, comparative biology and taxonomic classification.</title>
        <authorList>
            <person name="Goeker M."/>
        </authorList>
    </citation>
    <scope>NUCLEOTIDE SEQUENCE [LARGE SCALE GENOMIC DNA]</scope>
    <source>
        <strain evidence="7 8">DSM 101953</strain>
    </source>
</reference>
<organism evidence="7 8">
    <name type="scientific">Paenibacillus silagei</name>
    <dbReference type="NCBI Taxonomy" id="1670801"/>
    <lineage>
        <taxon>Bacteria</taxon>
        <taxon>Bacillati</taxon>
        <taxon>Bacillota</taxon>
        <taxon>Bacilli</taxon>
        <taxon>Bacillales</taxon>
        <taxon>Paenibacillaceae</taxon>
        <taxon>Paenibacillus</taxon>
    </lineage>
</organism>
<keyword evidence="4" id="KW-0479">Metal-binding</keyword>
<keyword evidence="3 6" id="KW-0808">Transferase</keyword>
<dbReference type="Pfam" id="PF00348">
    <property type="entry name" value="polyprenyl_synt"/>
    <property type="match status" value="1"/>
</dbReference>
<evidence type="ECO:0000256" key="6">
    <source>
        <dbReference type="RuleBase" id="RU004466"/>
    </source>
</evidence>
<dbReference type="SUPFAM" id="SSF48576">
    <property type="entry name" value="Terpenoid synthases"/>
    <property type="match status" value="1"/>
</dbReference>
<dbReference type="Gene3D" id="1.10.600.10">
    <property type="entry name" value="Farnesyl Diphosphate Synthase"/>
    <property type="match status" value="1"/>
</dbReference>
<keyword evidence="8" id="KW-1185">Reference proteome</keyword>
<dbReference type="InterPro" id="IPR008949">
    <property type="entry name" value="Isoprenoid_synthase_dom_sf"/>
</dbReference>
<dbReference type="SFLD" id="SFLDG01211">
    <property type="entry name" value="Competence_Regulatory_Protein"/>
    <property type="match status" value="1"/>
</dbReference>
<evidence type="ECO:0000256" key="1">
    <source>
        <dbReference type="ARBA" id="ARBA00001946"/>
    </source>
</evidence>
<dbReference type="Proteomes" id="UP000773462">
    <property type="component" value="Unassembled WGS sequence"/>
</dbReference>
<evidence type="ECO:0000256" key="4">
    <source>
        <dbReference type="ARBA" id="ARBA00022723"/>
    </source>
</evidence>
<comment type="cofactor">
    <cofactor evidence="1">
        <name>Mg(2+)</name>
        <dbReference type="ChEBI" id="CHEBI:18420"/>
    </cofactor>
</comment>
<name>A0ABS4NPH4_9BACL</name>
<keyword evidence="5" id="KW-0460">Magnesium</keyword>
<dbReference type="SFLD" id="SFLDS00005">
    <property type="entry name" value="Isoprenoid_Synthase_Type_I"/>
    <property type="match status" value="1"/>
</dbReference>
<comment type="caution">
    <text evidence="7">The sequence shown here is derived from an EMBL/GenBank/DDBJ whole genome shotgun (WGS) entry which is preliminary data.</text>
</comment>
<protein>
    <submittedName>
        <fullName evidence="7">Competence protein ComQ</fullName>
    </submittedName>
</protein>
<dbReference type="PANTHER" id="PTHR12001">
    <property type="entry name" value="GERANYLGERANYL PYROPHOSPHATE SYNTHASE"/>
    <property type="match status" value="1"/>
</dbReference>
<dbReference type="InterPro" id="IPR033965">
    <property type="entry name" value="ComQ"/>
</dbReference>
<proteinExistence type="inferred from homology"/>
<comment type="similarity">
    <text evidence="2 6">Belongs to the FPP/GGPP synthase family.</text>
</comment>
<dbReference type="CDD" id="cd00867">
    <property type="entry name" value="Trans_IPPS"/>
    <property type="match status" value="1"/>
</dbReference>
<evidence type="ECO:0000313" key="7">
    <source>
        <dbReference type="EMBL" id="MBP2111967.1"/>
    </source>
</evidence>
<evidence type="ECO:0000256" key="3">
    <source>
        <dbReference type="ARBA" id="ARBA00022679"/>
    </source>
</evidence>
<evidence type="ECO:0000256" key="5">
    <source>
        <dbReference type="ARBA" id="ARBA00022842"/>
    </source>
</evidence>
<dbReference type="PANTHER" id="PTHR12001:SF85">
    <property type="entry name" value="SHORT CHAIN ISOPRENYL DIPHOSPHATE SYNTHASE"/>
    <property type="match status" value="1"/>
</dbReference>